<dbReference type="Gene3D" id="3.40.50.720">
    <property type="entry name" value="NAD(P)-binding Rossmann-like Domain"/>
    <property type="match status" value="1"/>
</dbReference>
<proteinExistence type="predicted"/>
<dbReference type="OrthoDB" id="419598at2759"/>
<keyword evidence="1" id="KW-0521">NADP</keyword>
<dbReference type="Proteomes" id="UP000799767">
    <property type="component" value="Unassembled WGS sequence"/>
</dbReference>
<dbReference type="EMBL" id="MU001640">
    <property type="protein sequence ID" value="KAF2480264.1"/>
    <property type="molecule type" value="Genomic_DNA"/>
</dbReference>
<dbReference type="InterPro" id="IPR036291">
    <property type="entry name" value="NAD(P)-bd_dom_sf"/>
</dbReference>
<evidence type="ECO:0000313" key="4">
    <source>
        <dbReference type="EMBL" id="KAF2480264.1"/>
    </source>
</evidence>
<dbReference type="SUPFAM" id="SSF51735">
    <property type="entry name" value="NAD(P)-binding Rossmann-fold domains"/>
    <property type="match status" value="1"/>
</dbReference>
<dbReference type="Pfam" id="PF05368">
    <property type="entry name" value="NmrA"/>
    <property type="match status" value="1"/>
</dbReference>
<evidence type="ECO:0000256" key="1">
    <source>
        <dbReference type="ARBA" id="ARBA00022857"/>
    </source>
</evidence>
<dbReference type="RefSeq" id="XP_033586834.1">
    <property type="nucleotide sequence ID" value="XM_033737988.1"/>
</dbReference>
<dbReference type="GO" id="GO:0016491">
    <property type="term" value="F:oxidoreductase activity"/>
    <property type="evidence" value="ECO:0007669"/>
    <property type="project" value="UniProtKB-KW"/>
</dbReference>
<evidence type="ECO:0000259" key="3">
    <source>
        <dbReference type="Pfam" id="PF05368"/>
    </source>
</evidence>
<dbReference type="InterPro" id="IPR051609">
    <property type="entry name" value="NmrA/Isoflavone_reductase-like"/>
</dbReference>
<dbReference type="AlphaFoldDB" id="A0A6A6PKS1"/>
<reference evidence="4" key="1">
    <citation type="journal article" date="2020" name="Stud. Mycol.">
        <title>101 Dothideomycetes genomes: a test case for predicting lifestyles and emergence of pathogens.</title>
        <authorList>
            <person name="Haridas S."/>
            <person name="Albert R."/>
            <person name="Binder M."/>
            <person name="Bloem J."/>
            <person name="Labutti K."/>
            <person name="Salamov A."/>
            <person name="Andreopoulos B."/>
            <person name="Baker S."/>
            <person name="Barry K."/>
            <person name="Bills G."/>
            <person name="Bluhm B."/>
            <person name="Cannon C."/>
            <person name="Castanera R."/>
            <person name="Culley D."/>
            <person name="Daum C."/>
            <person name="Ezra D."/>
            <person name="Gonzalez J."/>
            <person name="Henrissat B."/>
            <person name="Kuo A."/>
            <person name="Liang C."/>
            <person name="Lipzen A."/>
            <person name="Lutzoni F."/>
            <person name="Magnuson J."/>
            <person name="Mondo S."/>
            <person name="Nolan M."/>
            <person name="Ohm R."/>
            <person name="Pangilinan J."/>
            <person name="Park H.-J."/>
            <person name="Ramirez L."/>
            <person name="Alfaro M."/>
            <person name="Sun H."/>
            <person name="Tritt A."/>
            <person name="Yoshinaga Y."/>
            <person name="Zwiers L.-H."/>
            <person name="Turgeon B."/>
            <person name="Goodwin S."/>
            <person name="Spatafora J."/>
            <person name="Crous P."/>
            <person name="Grigoriev I."/>
        </authorList>
    </citation>
    <scope>NUCLEOTIDE SEQUENCE</scope>
    <source>
        <strain evidence="4">CBS 113389</strain>
    </source>
</reference>
<name>A0A6A6PKS1_9PEZI</name>
<evidence type="ECO:0000313" key="5">
    <source>
        <dbReference type="Proteomes" id="UP000799767"/>
    </source>
</evidence>
<dbReference type="PANTHER" id="PTHR47706">
    <property type="entry name" value="NMRA-LIKE FAMILY PROTEIN"/>
    <property type="match status" value="1"/>
</dbReference>
<keyword evidence="2" id="KW-0560">Oxidoreductase</keyword>
<protein>
    <recommendedName>
        <fullName evidence="3">NmrA-like domain-containing protein</fullName>
    </recommendedName>
</protein>
<organism evidence="4 5">
    <name type="scientific">Neohortaea acidophila</name>
    <dbReference type="NCBI Taxonomy" id="245834"/>
    <lineage>
        <taxon>Eukaryota</taxon>
        <taxon>Fungi</taxon>
        <taxon>Dikarya</taxon>
        <taxon>Ascomycota</taxon>
        <taxon>Pezizomycotina</taxon>
        <taxon>Dothideomycetes</taxon>
        <taxon>Dothideomycetidae</taxon>
        <taxon>Mycosphaerellales</taxon>
        <taxon>Teratosphaeriaceae</taxon>
        <taxon>Neohortaea</taxon>
    </lineage>
</organism>
<dbReference type="GeneID" id="54478990"/>
<accession>A0A6A6PKS1</accession>
<evidence type="ECO:0000256" key="2">
    <source>
        <dbReference type="ARBA" id="ARBA00023002"/>
    </source>
</evidence>
<gene>
    <name evidence="4" type="ORF">BDY17DRAFT_341069</name>
</gene>
<keyword evidence="5" id="KW-1185">Reference proteome</keyword>
<dbReference type="InterPro" id="IPR008030">
    <property type="entry name" value="NmrA-like"/>
</dbReference>
<dbReference type="PANTHER" id="PTHR47706:SF7">
    <property type="entry name" value="CIPA-LIKE, PUTATIVE (AFU_ORTHOLOGUE AFUA_1G01630)-RELATED"/>
    <property type="match status" value="1"/>
</dbReference>
<sequence>MANNRISKVAIVGLTLAFYAGGNVGSFITRALLQTGKHNVTALTRAESNASFPDGVATKQVDYDQPETLVEALRGQDALVITISGMAPMKQIEEKLIRAAGEAGVSWILPNEWSPDSTHDGIVEDIFLFQWKVAARRLIEEIGRSSYVAVVTGFWYEYSLAVPNNYGFDFANRMATFYDEGDIEISTSTWPQVGRAVAALLSLPLQAEAGHGGQCLSQFKNQVVFVNSFVVSQKDMLASALRVTQSKESDWTISKKASREQFTIGMADMKEGRKPSANFLYARIFFPGPDGGGDFEHKGTVNGLLDLPREDLDDATKTAMERQMAGGAR</sequence>
<feature type="domain" description="NmrA-like" evidence="3">
    <location>
        <begin position="18"/>
        <end position="150"/>
    </location>
</feature>